<keyword evidence="3" id="KW-0804">Transcription</keyword>
<dbReference type="GO" id="GO:0003700">
    <property type="term" value="F:DNA-binding transcription factor activity"/>
    <property type="evidence" value="ECO:0007669"/>
    <property type="project" value="InterPro"/>
</dbReference>
<evidence type="ECO:0000256" key="2">
    <source>
        <dbReference type="ARBA" id="ARBA00023125"/>
    </source>
</evidence>
<accession>A0A7W9C9R6</accession>
<evidence type="ECO:0000313" key="5">
    <source>
        <dbReference type="EMBL" id="MBB5741653.1"/>
    </source>
</evidence>
<dbReference type="Pfam" id="PF00392">
    <property type="entry name" value="GntR"/>
    <property type="match status" value="1"/>
</dbReference>
<dbReference type="InterPro" id="IPR036388">
    <property type="entry name" value="WH-like_DNA-bd_sf"/>
</dbReference>
<dbReference type="InterPro" id="IPR036390">
    <property type="entry name" value="WH_DNA-bd_sf"/>
</dbReference>
<proteinExistence type="predicted"/>
<dbReference type="PANTHER" id="PTHR43537">
    <property type="entry name" value="TRANSCRIPTIONAL REGULATOR, GNTR FAMILY"/>
    <property type="match status" value="1"/>
</dbReference>
<dbReference type="Proteomes" id="UP000517712">
    <property type="component" value="Unassembled WGS sequence"/>
</dbReference>
<keyword evidence="6" id="KW-1185">Reference proteome</keyword>
<dbReference type="RefSeq" id="WP_184280882.1">
    <property type="nucleotide sequence ID" value="NZ_BAAAPG010000001.1"/>
</dbReference>
<comment type="caution">
    <text evidence="5">The sequence shown here is derived from an EMBL/GenBank/DDBJ whole genome shotgun (WGS) entry which is preliminary data.</text>
</comment>
<dbReference type="Gene3D" id="1.10.10.10">
    <property type="entry name" value="Winged helix-like DNA-binding domain superfamily/Winged helix DNA-binding domain"/>
    <property type="match status" value="1"/>
</dbReference>
<dbReference type="EMBL" id="JACHMU010000001">
    <property type="protein sequence ID" value="MBB5741653.1"/>
    <property type="molecule type" value="Genomic_DNA"/>
</dbReference>
<dbReference type="InterPro" id="IPR011711">
    <property type="entry name" value="GntR_C"/>
</dbReference>
<dbReference type="CDD" id="cd07377">
    <property type="entry name" value="WHTH_GntR"/>
    <property type="match status" value="1"/>
</dbReference>
<evidence type="ECO:0000259" key="4">
    <source>
        <dbReference type="PROSITE" id="PS50949"/>
    </source>
</evidence>
<dbReference type="SMART" id="SM00345">
    <property type="entry name" value="HTH_GNTR"/>
    <property type="match status" value="1"/>
</dbReference>
<dbReference type="SUPFAM" id="SSF46785">
    <property type="entry name" value="Winged helix' DNA-binding domain"/>
    <property type="match status" value="1"/>
</dbReference>
<evidence type="ECO:0000256" key="1">
    <source>
        <dbReference type="ARBA" id="ARBA00023015"/>
    </source>
</evidence>
<dbReference type="InterPro" id="IPR000524">
    <property type="entry name" value="Tscrpt_reg_HTH_GntR"/>
</dbReference>
<dbReference type="InterPro" id="IPR008920">
    <property type="entry name" value="TF_FadR/GntR_C"/>
</dbReference>
<reference evidence="5 6" key="1">
    <citation type="submission" date="2020-08" db="EMBL/GenBank/DDBJ databases">
        <title>Sequencing the genomes of 1000 actinobacteria strains.</title>
        <authorList>
            <person name="Klenk H.-P."/>
        </authorList>
    </citation>
    <scope>NUCLEOTIDE SEQUENCE [LARGE SCALE GENOMIC DNA]</scope>
    <source>
        <strain evidence="5 6">DSM 24823</strain>
    </source>
</reference>
<sequence>MSENSTETPEGGVSAHVYQKLFRMVMSNDIAPGSRLNIDKIAVELGVSTTPVREALARLETQELVTKEPMRGYFVSPIMSGEEFDDLWEFRLLLEVYAASRAAERANADDIDRLRRELASIRPVRLLDDDYTSMATFRNHDQCFHELVLDIAGNRQASKALAQAHVHTRMLRMRFVPLDGYHAIQEHDDIIDAIAAADPDRAAEAMRTHVQNAHERIRAYAQ</sequence>
<evidence type="ECO:0000256" key="3">
    <source>
        <dbReference type="ARBA" id="ARBA00023163"/>
    </source>
</evidence>
<dbReference type="Gene3D" id="1.20.120.530">
    <property type="entry name" value="GntR ligand-binding domain-like"/>
    <property type="match status" value="1"/>
</dbReference>
<dbReference type="PROSITE" id="PS50949">
    <property type="entry name" value="HTH_GNTR"/>
    <property type="match status" value="1"/>
</dbReference>
<organism evidence="5 6">
    <name type="scientific">Microbacterium ginsengiterrae</name>
    <dbReference type="NCBI Taxonomy" id="546115"/>
    <lineage>
        <taxon>Bacteria</taxon>
        <taxon>Bacillati</taxon>
        <taxon>Actinomycetota</taxon>
        <taxon>Actinomycetes</taxon>
        <taxon>Micrococcales</taxon>
        <taxon>Microbacteriaceae</taxon>
        <taxon>Microbacterium</taxon>
    </lineage>
</organism>
<keyword evidence="1" id="KW-0805">Transcription regulation</keyword>
<dbReference type="SMART" id="SM00895">
    <property type="entry name" value="FCD"/>
    <property type="match status" value="1"/>
</dbReference>
<evidence type="ECO:0000313" key="6">
    <source>
        <dbReference type="Proteomes" id="UP000517712"/>
    </source>
</evidence>
<dbReference type="SUPFAM" id="SSF48008">
    <property type="entry name" value="GntR ligand-binding domain-like"/>
    <property type="match status" value="1"/>
</dbReference>
<keyword evidence="2 5" id="KW-0238">DNA-binding</keyword>
<feature type="domain" description="HTH gntR-type" evidence="4">
    <location>
        <begin position="11"/>
        <end position="78"/>
    </location>
</feature>
<name>A0A7W9C9R6_9MICO</name>
<dbReference type="PANTHER" id="PTHR43537:SF45">
    <property type="entry name" value="GNTR FAMILY REGULATORY PROTEIN"/>
    <property type="match status" value="1"/>
</dbReference>
<dbReference type="Pfam" id="PF07729">
    <property type="entry name" value="FCD"/>
    <property type="match status" value="1"/>
</dbReference>
<protein>
    <submittedName>
        <fullName evidence="5">DNA-binding GntR family transcriptional regulator</fullName>
    </submittedName>
</protein>
<gene>
    <name evidence="5" type="ORF">HD600_000150</name>
</gene>
<dbReference type="AlphaFoldDB" id="A0A7W9C9R6"/>
<dbReference type="GO" id="GO:0003677">
    <property type="term" value="F:DNA binding"/>
    <property type="evidence" value="ECO:0007669"/>
    <property type="project" value="UniProtKB-KW"/>
</dbReference>